<keyword evidence="3" id="KW-1185">Reference proteome</keyword>
<dbReference type="InParanoid" id="A0BRM5"/>
<evidence type="ECO:0000256" key="1">
    <source>
        <dbReference type="SAM" id="Coils"/>
    </source>
</evidence>
<sequence>MQQLMLQKQKQEEFNNKFFGRAKKGMLKRFFFYDRTLNYVETPIFTEFSGRKQIVPMRNTQCLKPTCIYDLQELYERYEKQNYSSYANFMCHTCRKMIDLQGFYMDEDMRKINEVIWNTYNKFSIQCSKAAIFKDGSWEAVLPEYLKRMYRKNVEDYDAKQNDDDLIDQPDEILKFELPLLHEFDVQEYAELLEQEDEGDERHHDSDILLRRYNLQVKWGEFTQFKNQVAVSINVMGIFMRYLHDYLEDRKNTFKMQAKLKLGVLCIKVVNYDRFSKRAEFFFLSDNLEGPKANYTEYEQVIMAIYYDERWIALICDIEARRLKMIDFLEETIARTTLDEVYELGQYLISQIFQPYKFAKNPSRELLIGQIQEDMRNEIPRKIQLYCDCGHHIAQYFYYYILEEIELMKIQQKWPQDVGLKQKIHNVKYKLGEQDYFTAKICWVLLKMAQNTGFKILVYDMKPKEKIEKDTLDDFVIEQARLKAEKLWEDNKQQKQTTFQVVHGFNQVEEVVISKSNDKQNDQKQNKQKSRVEKYWGVESGIQFNNQRNLQPNNAQQQQKDNSLLSNLSFQFGNQDKPIVRHQSQLKDDSKSIYDVLGEMNGNNNNNNNQKKEVQNQKKEKPFLVMPKAQLQQYLSDYKQQIITEYKQQALLKGYKQQMIGEFNVSGKKKQAEYDSKQLTESQYHRLLLNLDKSLNQSEQRELKQLQSELGLNEQDLANLDAYQYDQILDMMNQ</sequence>
<feature type="coiled-coil region" evidence="1">
    <location>
        <begin position="689"/>
        <end position="716"/>
    </location>
</feature>
<dbReference type="AlphaFoldDB" id="A0BRM5"/>
<dbReference type="Proteomes" id="UP000000600">
    <property type="component" value="Unassembled WGS sequence"/>
</dbReference>
<reference evidence="2 3" key="1">
    <citation type="journal article" date="2006" name="Nature">
        <title>Global trends of whole-genome duplications revealed by the ciliate Paramecium tetraurelia.</title>
        <authorList>
            <consortium name="Genoscope"/>
            <person name="Aury J.-M."/>
            <person name="Jaillon O."/>
            <person name="Duret L."/>
            <person name="Noel B."/>
            <person name="Jubin C."/>
            <person name="Porcel B.M."/>
            <person name="Segurens B."/>
            <person name="Daubin V."/>
            <person name="Anthouard V."/>
            <person name="Aiach N."/>
            <person name="Arnaiz O."/>
            <person name="Billaut A."/>
            <person name="Beisson J."/>
            <person name="Blanc I."/>
            <person name="Bouhouche K."/>
            <person name="Camara F."/>
            <person name="Duharcourt S."/>
            <person name="Guigo R."/>
            <person name="Gogendeau D."/>
            <person name="Katinka M."/>
            <person name="Keller A.-M."/>
            <person name="Kissmehl R."/>
            <person name="Klotz C."/>
            <person name="Koll F."/>
            <person name="Le Moue A."/>
            <person name="Lepere C."/>
            <person name="Malinsky S."/>
            <person name="Nowacki M."/>
            <person name="Nowak J.K."/>
            <person name="Plattner H."/>
            <person name="Poulain J."/>
            <person name="Ruiz F."/>
            <person name="Serrano V."/>
            <person name="Zagulski M."/>
            <person name="Dessen P."/>
            <person name="Betermier M."/>
            <person name="Weissenbach J."/>
            <person name="Scarpelli C."/>
            <person name="Schachter V."/>
            <person name="Sperling L."/>
            <person name="Meyer E."/>
            <person name="Cohen J."/>
            <person name="Wincker P."/>
        </authorList>
    </citation>
    <scope>NUCLEOTIDE SEQUENCE [LARGE SCALE GENOMIC DNA]</scope>
    <source>
        <strain evidence="2 3">Stock d4-2</strain>
    </source>
</reference>
<dbReference type="RefSeq" id="XP_001428590.1">
    <property type="nucleotide sequence ID" value="XM_001428553.1"/>
</dbReference>
<organism evidence="2 3">
    <name type="scientific">Paramecium tetraurelia</name>
    <dbReference type="NCBI Taxonomy" id="5888"/>
    <lineage>
        <taxon>Eukaryota</taxon>
        <taxon>Sar</taxon>
        <taxon>Alveolata</taxon>
        <taxon>Ciliophora</taxon>
        <taxon>Intramacronucleata</taxon>
        <taxon>Oligohymenophorea</taxon>
        <taxon>Peniculida</taxon>
        <taxon>Parameciidae</taxon>
        <taxon>Paramecium</taxon>
    </lineage>
</organism>
<gene>
    <name evidence="2" type="ORF">GSPATT00031423001</name>
</gene>
<name>A0BRM5_PARTE</name>
<protein>
    <recommendedName>
        <fullName evidence="4">Ubiquitin-like protease family profile domain-containing protein</fullName>
    </recommendedName>
</protein>
<dbReference type="HOGENOM" id="CLU_377900_0_0_1"/>
<dbReference type="OrthoDB" id="302007at2759"/>
<keyword evidence="1" id="KW-0175">Coiled coil</keyword>
<dbReference type="OMA" id="RWIALIC"/>
<evidence type="ECO:0000313" key="3">
    <source>
        <dbReference type="Proteomes" id="UP000000600"/>
    </source>
</evidence>
<dbReference type="GeneID" id="5014374"/>
<accession>A0BRM5</accession>
<evidence type="ECO:0000313" key="2">
    <source>
        <dbReference type="EMBL" id="CAK61192.1"/>
    </source>
</evidence>
<dbReference type="EMBL" id="CT868012">
    <property type="protein sequence ID" value="CAK61192.1"/>
    <property type="molecule type" value="Genomic_DNA"/>
</dbReference>
<proteinExistence type="predicted"/>
<dbReference type="KEGG" id="ptm:GSPATT00031423001"/>
<dbReference type="eggNOG" id="ENOG502SPE8">
    <property type="taxonomic scope" value="Eukaryota"/>
</dbReference>
<evidence type="ECO:0008006" key="4">
    <source>
        <dbReference type="Google" id="ProtNLM"/>
    </source>
</evidence>